<sequence length="368" mass="40873">MQSERPDWPSNESGRNSTPNRIKTRPAAAGTSVCIEKSPGQHHVMPPRKKGAKVKKSTTGRGHGRGRGAAAQEAHEEPAPVVEDAPAPSESEAEYTAPALAASQMDIVAEVHQPAAQSSSDSDDELPPSEAAKSQKKLKREMVTADFTEEQEQEMVDWLQAPEQDCLLNKKHSNYIKKGLKDALWEQKAREMGKTSDQLKKWYANMRSRFGKLKQTPSGSGNTELTARDRWILRHFEFLRPHLIVQGKKRVTVSMKVKVQARAAPAAAAGAPQSESESDAADHHPPAAVQSDADTSLGSRSRATDNKLSKAEKSPLQRQKDTFADFMKEVTYTFPPPMWLRFQSEVNSLLQKYQFELHQQPPMHTQGH</sequence>
<feature type="compositionally biased region" description="Polar residues" evidence="1">
    <location>
        <begin position="292"/>
        <end position="301"/>
    </location>
</feature>
<feature type="compositionally biased region" description="Low complexity" evidence="1">
    <location>
        <begin position="79"/>
        <end position="99"/>
    </location>
</feature>
<dbReference type="Pfam" id="PF10545">
    <property type="entry name" value="MADF_DNA_bdg"/>
    <property type="match status" value="1"/>
</dbReference>
<dbReference type="GeneID" id="119737895"/>
<feature type="domain" description="MADF" evidence="2">
    <location>
        <begin position="156"/>
        <end position="244"/>
    </location>
</feature>
<feature type="compositionally biased region" description="Basic residues" evidence="1">
    <location>
        <begin position="45"/>
        <end position="66"/>
    </location>
</feature>
<dbReference type="PROSITE" id="PS51029">
    <property type="entry name" value="MADF"/>
    <property type="match status" value="1"/>
</dbReference>
<dbReference type="AlphaFoldDB" id="A0A914AY72"/>
<accession>A0A914AY72</accession>
<dbReference type="Proteomes" id="UP000887568">
    <property type="component" value="Unplaced"/>
</dbReference>
<organism evidence="3 4">
    <name type="scientific">Patiria miniata</name>
    <name type="common">Bat star</name>
    <name type="synonym">Asterina miniata</name>
    <dbReference type="NCBI Taxonomy" id="46514"/>
    <lineage>
        <taxon>Eukaryota</taxon>
        <taxon>Metazoa</taxon>
        <taxon>Echinodermata</taxon>
        <taxon>Eleutherozoa</taxon>
        <taxon>Asterozoa</taxon>
        <taxon>Asteroidea</taxon>
        <taxon>Valvatacea</taxon>
        <taxon>Valvatida</taxon>
        <taxon>Asterinidae</taxon>
        <taxon>Patiria</taxon>
    </lineage>
</organism>
<feature type="compositionally biased region" description="Polar residues" evidence="1">
    <location>
        <begin position="10"/>
        <end position="21"/>
    </location>
</feature>
<feature type="region of interest" description="Disordered" evidence="1">
    <location>
        <begin position="266"/>
        <end position="320"/>
    </location>
</feature>
<feature type="region of interest" description="Disordered" evidence="1">
    <location>
        <begin position="1"/>
        <end position="138"/>
    </location>
</feature>
<dbReference type="RefSeq" id="XP_038068469.1">
    <property type="nucleotide sequence ID" value="XM_038212541.1"/>
</dbReference>
<dbReference type="EnsemblMetazoa" id="XM_038212541.1">
    <property type="protein sequence ID" value="XP_038068469.1"/>
    <property type="gene ID" value="LOC119737895"/>
</dbReference>
<evidence type="ECO:0000313" key="3">
    <source>
        <dbReference type="EnsemblMetazoa" id="XP_038068469.1"/>
    </source>
</evidence>
<dbReference type="OMA" id="WILRHFE"/>
<keyword evidence="4" id="KW-1185">Reference proteome</keyword>
<dbReference type="OrthoDB" id="6156504at2759"/>
<reference evidence="3" key="1">
    <citation type="submission" date="2022-11" db="UniProtKB">
        <authorList>
            <consortium name="EnsemblMetazoa"/>
        </authorList>
    </citation>
    <scope>IDENTIFICATION</scope>
</reference>
<protein>
    <recommendedName>
        <fullName evidence="2">MADF domain-containing protein</fullName>
    </recommendedName>
</protein>
<evidence type="ECO:0000313" key="4">
    <source>
        <dbReference type="Proteomes" id="UP000887568"/>
    </source>
</evidence>
<dbReference type="InterPro" id="IPR006578">
    <property type="entry name" value="MADF-dom"/>
</dbReference>
<evidence type="ECO:0000256" key="1">
    <source>
        <dbReference type="SAM" id="MobiDB-lite"/>
    </source>
</evidence>
<evidence type="ECO:0000259" key="2">
    <source>
        <dbReference type="PROSITE" id="PS51029"/>
    </source>
</evidence>
<proteinExistence type="predicted"/>
<name>A0A914AY72_PATMI</name>
<feature type="compositionally biased region" description="Basic and acidic residues" evidence="1">
    <location>
        <begin position="302"/>
        <end position="320"/>
    </location>
</feature>